<proteinExistence type="predicted"/>
<reference evidence="2 3" key="1">
    <citation type="submission" date="2019-08" db="EMBL/GenBank/DDBJ databases">
        <title>Bacillus genomes from the desert of Cuatro Cienegas, Coahuila.</title>
        <authorList>
            <person name="Olmedo-Alvarez G."/>
        </authorList>
    </citation>
    <scope>NUCLEOTIDE SEQUENCE [LARGE SCALE GENOMIC DNA]</scope>
    <source>
        <strain evidence="2 3">CH128b_4D</strain>
    </source>
</reference>
<dbReference type="InterPro" id="IPR000182">
    <property type="entry name" value="GNAT_dom"/>
</dbReference>
<accession>A0A5D4M9K9</accession>
<name>A0A5D4M9K9_9BACI</name>
<dbReference type="PANTHER" id="PTHR43792:SF9">
    <property type="entry name" value="RIBOSOMAL-PROTEIN-ALANINE ACETYLTRANSFERASE"/>
    <property type="match status" value="1"/>
</dbReference>
<dbReference type="InterPro" id="IPR051531">
    <property type="entry name" value="N-acetyltransferase"/>
</dbReference>
<dbReference type="Gene3D" id="3.40.630.30">
    <property type="match status" value="1"/>
</dbReference>
<gene>
    <name evidence="2" type="ORF">FZC84_16340</name>
</gene>
<feature type="domain" description="N-acetyltransferase" evidence="1">
    <location>
        <begin position="16"/>
        <end position="172"/>
    </location>
</feature>
<dbReference type="InterPro" id="IPR016181">
    <property type="entry name" value="Acyl_CoA_acyltransferase"/>
</dbReference>
<evidence type="ECO:0000313" key="3">
    <source>
        <dbReference type="Proteomes" id="UP000325182"/>
    </source>
</evidence>
<dbReference type="GO" id="GO:0008999">
    <property type="term" value="F:protein-N-terminal-alanine acetyltransferase activity"/>
    <property type="evidence" value="ECO:0007669"/>
    <property type="project" value="TreeGrafter"/>
</dbReference>
<protein>
    <submittedName>
        <fullName evidence="2">GNAT family N-acetyltransferase</fullName>
    </submittedName>
</protein>
<dbReference type="PROSITE" id="PS51186">
    <property type="entry name" value="GNAT"/>
    <property type="match status" value="1"/>
</dbReference>
<keyword evidence="2" id="KW-0808">Transferase</keyword>
<dbReference type="EMBL" id="VTEG01000013">
    <property type="protein sequence ID" value="TYR98188.1"/>
    <property type="molecule type" value="Genomic_DNA"/>
</dbReference>
<sequence>MENAFKRFPVLETRRLVLREIKQEDAHAIFKNFSDDKVTEYYDLETFTELAQAEGLIEKIATGFRTHTQIRWAITLKPENILLGTCGFHEIEKEHYKVETGYELSPDYWGRGIMNEALNAIFTYAFKEMGINRIEAFYDPENDRSRNALEKCGFVYEGTQRKRFFEKGKFVDASLSALLQEEYKS</sequence>
<dbReference type="AlphaFoldDB" id="A0A5D4M9K9"/>
<dbReference type="PANTHER" id="PTHR43792">
    <property type="entry name" value="GNAT FAMILY, PUTATIVE (AFU_ORTHOLOGUE AFUA_3G00765)-RELATED-RELATED"/>
    <property type="match status" value="1"/>
</dbReference>
<dbReference type="SUPFAM" id="SSF55729">
    <property type="entry name" value="Acyl-CoA N-acyltransferases (Nat)"/>
    <property type="match status" value="1"/>
</dbReference>
<evidence type="ECO:0000313" key="2">
    <source>
        <dbReference type="EMBL" id="TYR98188.1"/>
    </source>
</evidence>
<organism evidence="2 3">
    <name type="scientific">Rossellomorea vietnamensis</name>
    <dbReference type="NCBI Taxonomy" id="218284"/>
    <lineage>
        <taxon>Bacteria</taxon>
        <taxon>Bacillati</taxon>
        <taxon>Bacillota</taxon>
        <taxon>Bacilli</taxon>
        <taxon>Bacillales</taxon>
        <taxon>Bacillaceae</taxon>
        <taxon>Rossellomorea</taxon>
    </lineage>
</organism>
<dbReference type="Pfam" id="PF13302">
    <property type="entry name" value="Acetyltransf_3"/>
    <property type="match status" value="1"/>
</dbReference>
<comment type="caution">
    <text evidence="2">The sequence shown here is derived from an EMBL/GenBank/DDBJ whole genome shotgun (WGS) entry which is preliminary data.</text>
</comment>
<dbReference type="Proteomes" id="UP000325182">
    <property type="component" value="Unassembled WGS sequence"/>
</dbReference>
<evidence type="ECO:0000259" key="1">
    <source>
        <dbReference type="PROSITE" id="PS51186"/>
    </source>
</evidence>
<dbReference type="GO" id="GO:0005737">
    <property type="term" value="C:cytoplasm"/>
    <property type="evidence" value="ECO:0007669"/>
    <property type="project" value="TreeGrafter"/>
</dbReference>